<keyword evidence="2" id="KW-0479">Metal-binding</keyword>
<evidence type="ECO:0000313" key="5">
    <source>
        <dbReference type="EMBL" id="MFC5584639.1"/>
    </source>
</evidence>
<evidence type="ECO:0000313" key="6">
    <source>
        <dbReference type="Proteomes" id="UP001596107"/>
    </source>
</evidence>
<dbReference type="InterPro" id="IPR040442">
    <property type="entry name" value="Pyrv_kinase-like_dom_sf"/>
</dbReference>
<dbReference type="Gene3D" id="3.20.20.60">
    <property type="entry name" value="Phosphoenolpyruvate-binding domains"/>
    <property type="match status" value="1"/>
</dbReference>
<dbReference type="GO" id="GO:0016829">
    <property type="term" value="F:lyase activity"/>
    <property type="evidence" value="ECO:0007669"/>
    <property type="project" value="UniProtKB-KW"/>
</dbReference>
<evidence type="ECO:0000256" key="3">
    <source>
        <dbReference type="ARBA" id="ARBA00023239"/>
    </source>
</evidence>
<keyword evidence="6" id="KW-1185">Reference proteome</keyword>
<dbReference type="InterPro" id="IPR050251">
    <property type="entry name" value="HpcH-HpaI_aldolase"/>
</dbReference>
<keyword evidence="3 5" id="KW-0456">Lyase</keyword>
<dbReference type="PANTHER" id="PTHR30502">
    <property type="entry name" value="2-KETO-3-DEOXY-L-RHAMNONATE ALDOLASE"/>
    <property type="match status" value="1"/>
</dbReference>
<dbReference type="InterPro" id="IPR015813">
    <property type="entry name" value="Pyrv/PenolPyrv_kinase-like_dom"/>
</dbReference>
<reference evidence="6" key="1">
    <citation type="journal article" date="2019" name="Int. J. Syst. Evol. Microbiol.">
        <title>The Global Catalogue of Microorganisms (GCM) 10K type strain sequencing project: providing services to taxonomists for standard genome sequencing and annotation.</title>
        <authorList>
            <consortium name="The Broad Institute Genomics Platform"/>
            <consortium name="The Broad Institute Genome Sequencing Center for Infectious Disease"/>
            <person name="Wu L."/>
            <person name="Ma J."/>
        </authorList>
    </citation>
    <scope>NUCLEOTIDE SEQUENCE [LARGE SCALE GENOMIC DNA]</scope>
    <source>
        <strain evidence="6">JCM 3366</strain>
    </source>
</reference>
<dbReference type="InterPro" id="IPR005000">
    <property type="entry name" value="Aldolase/citrate-lyase_domain"/>
</dbReference>
<proteinExistence type="inferred from homology"/>
<organism evidence="5 6">
    <name type="scientific">Nitratireductor kimnyeongensis</name>
    <dbReference type="NCBI Taxonomy" id="430679"/>
    <lineage>
        <taxon>Bacteria</taxon>
        <taxon>Pseudomonadati</taxon>
        <taxon>Pseudomonadota</taxon>
        <taxon>Alphaproteobacteria</taxon>
        <taxon>Hyphomicrobiales</taxon>
        <taxon>Phyllobacteriaceae</taxon>
        <taxon>Nitratireductor</taxon>
    </lineage>
</organism>
<evidence type="ECO:0000256" key="1">
    <source>
        <dbReference type="ARBA" id="ARBA00005568"/>
    </source>
</evidence>
<protein>
    <submittedName>
        <fullName evidence="5">HpcH/HpaI aldolase/citrate lyase family protein</fullName>
    </submittedName>
</protein>
<dbReference type="RefSeq" id="WP_246637756.1">
    <property type="nucleotide sequence ID" value="NZ_CP078143.1"/>
</dbReference>
<comment type="caution">
    <text evidence="5">The sequence shown here is derived from an EMBL/GenBank/DDBJ whole genome shotgun (WGS) entry which is preliminary data.</text>
</comment>
<sequence length="264" mass="28919">MIEEIASNPVKKLLRDGKPVFGTWATLVSNPKMMRLLAATGLDFVLLEMEHSDFSISDVSAMALVARASGIVPIARPDGHKPHDMTRLLDAGAQGLLLPCIDSPEQLEAIMKVTKYYPRGERILNLRGSHTDYLRYEDIDKQIAHINAETLMVAMVETRDSLDALPEICDVDGLDAIMIGPDDLSQNLGVPGQVSHPLMTEATERVIEVCTQKNIPWGFSCQSIEAGKKWIDRGIQWVPLSNDANAIFNTFSPLAAGLKAAASR</sequence>
<dbReference type="Proteomes" id="UP001596107">
    <property type="component" value="Unassembled WGS sequence"/>
</dbReference>
<dbReference type="PANTHER" id="PTHR30502:SF0">
    <property type="entry name" value="PHOSPHOENOLPYRUVATE CARBOXYLASE FAMILY PROTEIN"/>
    <property type="match status" value="1"/>
</dbReference>
<evidence type="ECO:0000256" key="2">
    <source>
        <dbReference type="ARBA" id="ARBA00022723"/>
    </source>
</evidence>
<gene>
    <name evidence="5" type="ORF">ACFPOD_05925</name>
</gene>
<evidence type="ECO:0000259" key="4">
    <source>
        <dbReference type="Pfam" id="PF03328"/>
    </source>
</evidence>
<comment type="similarity">
    <text evidence="1">Belongs to the HpcH/HpaI aldolase family.</text>
</comment>
<dbReference type="SUPFAM" id="SSF51621">
    <property type="entry name" value="Phosphoenolpyruvate/pyruvate domain"/>
    <property type="match status" value="1"/>
</dbReference>
<feature type="domain" description="HpcH/HpaI aldolase/citrate lyase" evidence="4">
    <location>
        <begin position="29"/>
        <end position="215"/>
    </location>
</feature>
<dbReference type="EMBL" id="JBHSNB010000001">
    <property type="protein sequence ID" value="MFC5584639.1"/>
    <property type="molecule type" value="Genomic_DNA"/>
</dbReference>
<name>A0ABW0T7R3_9HYPH</name>
<dbReference type="Pfam" id="PF03328">
    <property type="entry name" value="HpcH_HpaI"/>
    <property type="match status" value="1"/>
</dbReference>
<accession>A0ABW0T7R3</accession>